<keyword evidence="1" id="KW-0472">Membrane</keyword>
<comment type="caution">
    <text evidence="2">The sequence shown here is derived from an EMBL/GenBank/DDBJ whole genome shotgun (WGS) entry which is preliminary data.</text>
</comment>
<feature type="transmembrane region" description="Helical" evidence="1">
    <location>
        <begin position="64"/>
        <end position="90"/>
    </location>
</feature>
<feature type="transmembrane region" description="Helical" evidence="1">
    <location>
        <begin position="396"/>
        <end position="417"/>
    </location>
</feature>
<protein>
    <submittedName>
        <fullName evidence="2">Uncharacterized protein</fullName>
    </submittedName>
</protein>
<organism evidence="2 3">
    <name type="scientific">Acidiphilium rubrum</name>
    <dbReference type="NCBI Taxonomy" id="526"/>
    <lineage>
        <taxon>Bacteria</taxon>
        <taxon>Pseudomonadati</taxon>
        <taxon>Pseudomonadota</taxon>
        <taxon>Alphaproteobacteria</taxon>
        <taxon>Acetobacterales</taxon>
        <taxon>Acidocellaceae</taxon>
        <taxon>Acidiphilium</taxon>
    </lineage>
</organism>
<gene>
    <name evidence="2" type="ORF">SAMN05421828_11018</name>
</gene>
<dbReference type="Proteomes" id="UP000186308">
    <property type="component" value="Unassembled WGS sequence"/>
</dbReference>
<name>A0A8G2CKN4_ACIRU</name>
<dbReference type="RefSeq" id="WP_029313603.1">
    <property type="nucleotide sequence ID" value="NZ_FTNE01000010.1"/>
</dbReference>
<feature type="transmembrane region" description="Helical" evidence="1">
    <location>
        <begin position="354"/>
        <end position="376"/>
    </location>
</feature>
<accession>A0A8G2CKN4</accession>
<feature type="transmembrane region" description="Helical" evidence="1">
    <location>
        <begin position="131"/>
        <end position="150"/>
    </location>
</feature>
<feature type="transmembrane region" description="Helical" evidence="1">
    <location>
        <begin position="284"/>
        <end position="308"/>
    </location>
</feature>
<evidence type="ECO:0000313" key="2">
    <source>
        <dbReference type="EMBL" id="SIQ81928.1"/>
    </source>
</evidence>
<proteinExistence type="predicted"/>
<sequence>MIGTDQRVEPSTLPQGIGAMTAAYTLFVALDPTLLWQVAGHFFALHVDALMAARGHPAVVSSDAVLGLGGVVGVVTTLNFIWFPLLLLDGRTPIAVSAFRKLCAVIAPVHVGFIAVVLINAAFVGFRQGGLITPLAFVAIPATPLLYFIVKPLFTMRWLDLAAPPEAWEKLIGLDGSGKQTIAERGGTPSRMSLAILVPPIACFRARFYWRGAIAGGLWFVGLVLLFVDPLRALLPFVAAAAIGRQVGLAGYSRRPSDSPVSSDDRMARLRRIFTPERLQAPPFALATGLLSYLFVVPFLFVVIWFGVEVAMARSVSDLFRVSVVPGLIIPFVTIALTIPSALIMPLGFRFSIWWYRLTGALVIVVYVLLLGFFWHLTVWPFGPVASGIVPVLRPVAVFLTIMAPALVGIALSLRGAGGLPRLARSSGMTG</sequence>
<feature type="transmembrane region" description="Helical" evidence="1">
    <location>
        <begin position="102"/>
        <end position="125"/>
    </location>
</feature>
<dbReference type="EMBL" id="FTNE01000010">
    <property type="protein sequence ID" value="SIQ81928.1"/>
    <property type="molecule type" value="Genomic_DNA"/>
</dbReference>
<reference evidence="2 3" key="1">
    <citation type="submission" date="2017-01" db="EMBL/GenBank/DDBJ databases">
        <authorList>
            <person name="Varghese N."/>
            <person name="Submissions S."/>
        </authorList>
    </citation>
    <scope>NUCLEOTIDE SEQUENCE [LARGE SCALE GENOMIC DNA]</scope>
    <source>
        <strain evidence="2 3">ATCC 35905</strain>
    </source>
</reference>
<evidence type="ECO:0000256" key="1">
    <source>
        <dbReference type="SAM" id="Phobius"/>
    </source>
</evidence>
<feature type="transmembrane region" description="Helical" evidence="1">
    <location>
        <begin position="208"/>
        <end position="228"/>
    </location>
</feature>
<keyword evidence="1" id="KW-1133">Transmembrane helix</keyword>
<keyword evidence="3" id="KW-1185">Reference proteome</keyword>
<feature type="transmembrane region" description="Helical" evidence="1">
    <location>
        <begin position="21"/>
        <end position="44"/>
    </location>
</feature>
<dbReference type="AlphaFoldDB" id="A0A8G2CKN4"/>
<keyword evidence="1" id="KW-0812">Transmembrane</keyword>
<evidence type="ECO:0000313" key="3">
    <source>
        <dbReference type="Proteomes" id="UP000186308"/>
    </source>
</evidence>